<dbReference type="RefSeq" id="WP_413778298.1">
    <property type="nucleotide sequence ID" value="NZ_JAUOZS010000001.1"/>
</dbReference>
<accession>A0ABU3NSC3</accession>
<gene>
    <name evidence="3" type="ORF">Q4T40_00520</name>
</gene>
<dbReference type="Pfam" id="PF00072">
    <property type="entry name" value="Response_reg"/>
    <property type="match status" value="2"/>
</dbReference>
<sequence>MARILIVDDSLVARKVLTNILEGLGHTVVGDAADGGQAFTEYARHRPDVVTMDLAMQGMSGAEATSKIVATFPDARIVVISALEERQVVIDALERGARHFIIKPVSEEKVAAVLENVLRQNFDHRKCCELLKRLKEEDGLPAGGWSNLGKRENQVARVLIVDDSAVARKALREIMTSLGHTVISEAENGAQAFIEYTRHRPDIVTMDLTMQGMCGAEATSKIVATFPDARIIVISAMEERQIVLDALERGARHFIIKPITLDKVSAILNNVLQQKFDQQTHRELVRRLKGCTDSFSPLGASSPEYLPPYQICAENKLILVKVNHNLTMTSCQSLLIELEEYLTGEPRVLFDFGNIQGLAEAVLAELDKLIKRIESNSGTVKAISRQQSLVDAVISREAASSLAMVIRYFAS</sequence>
<keyword evidence="1" id="KW-0597">Phosphoprotein</keyword>
<feature type="domain" description="Response regulatory" evidence="2">
    <location>
        <begin position="157"/>
        <end position="272"/>
    </location>
</feature>
<dbReference type="SUPFAM" id="SSF52172">
    <property type="entry name" value="CheY-like"/>
    <property type="match status" value="2"/>
</dbReference>
<evidence type="ECO:0000256" key="1">
    <source>
        <dbReference type="PROSITE-ProRule" id="PRU00169"/>
    </source>
</evidence>
<organism evidence="3 4">
    <name type="scientific">Anaeroselena agilis</name>
    <dbReference type="NCBI Taxonomy" id="3063788"/>
    <lineage>
        <taxon>Bacteria</taxon>
        <taxon>Bacillati</taxon>
        <taxon>Bacillota</taxon>
        <taxon>Negativicutes</taxon>
        <taxon>Acetonemataceae</taxon>
        <taxon>Anaeroselena</taxon>
    </lineage>
</organism>
<protein>
    <submittedName>
        <fullName evidence="3">Response regulator</fullName>
    </submittedName>
</protein>
<feature type="modified residue" description="4-aspartylphosphate" evidence="1">
    <location>
        <position position="53"/>
    </location>
</feature>
<evidence type="ECO:0000313" key="4">
    <source>
        <dbReference type="Proteomes" id="UP001254848"/>
    </source>
</evidence>
<dbReference type="InterPro" id="IPR052048">
    <property type="entry name" value="ST_Response_Regulator"/>
</dbReference>
<comment type="caution">
    <text evidence="3">The sequence shown here is derived from an EMBL/GenBank/DDBJ whole genome shotgun (WGS) entry which is preliminary data.</text>
</comment>
<dbReference type="PANTHER" id="PTHR43228:SF1">
    <property type="entry name" value="TWO-COMPONENT RESPONSE REGULATOR ARR22"/>
    <property type="match status" value="1"/>
</dbReference>
<dbReference type="Proteomes" id="UP001254848">
    <property type="component" value="Unassembled WGS sequence"/>
</dbReference>
<evidence type="ECO:0000259" key="2">
    <source>
        <dbReference type="PROSITE" id="PS50110"/>
    </source>
</evidence>
<name>A0ABU3NSC3_9FIRM</name>
<keyword evidence="4" id="KW-1185">Reference proteome</keyword>
<proteinExistence type="predicted"/>
<dbReference type="PANTHER" id="PTHR43228">
    <property type="entry name" value="TWO-COMPONENT RESPONSE REGULATOR"/>
    <property type="match status" value="1"/>
</dbReference>
<feature type="modified residue" description="4-aspartylphosphate" evidence="1">
    <location>
        <position position="207"/>
    </location>
</feature>
<feature type="domain" description="Response regulatory" evidence="2">
    <location>
        <begin position="3"/>
        <end position="118"/>
    </location>
</feature>
<dbReference type="Gene3D" id="3.40.50.2300">
    <property type="match status" value="2"/>
</dbReference>
<reference evidence="3 4" key="1">
    <citation type="submission" date="2023-07" db="EMBL/GenBank/DDBJ databases">
        <title>The novel representative of Negativicutes class, Anaeroselena agilis gen. nov. sp. nov.</title>
        <authorList>
            <person name="Prokofeva M.I."/>
            <person name="Elcheninov A.G."/>
            <person name="Klyukina A."/>
            <person name="Kublanov I.V."/>
            <person name="Frolov E.N."/>
            <person name="Podosokorskaya O.A."/>
        </authorList>
    </citation>
    <scope>NUCLEOTIDE SEQUENCE [LARGE SCALE GENOMIC DNA]</scope>
    <source>
        <strain evidence="3 4">4137-cl</strain>
    </source>
</reference>
<dbReference type="InterPro" id="IPR011006">
    <property type="entry name" value="CheY-like_superfamily"/>
</dbReference>
<dbReference type="SMART" id="SM00448">
    <property type="entry name" value="REC"/>
    <property type="match status" value="2"/>
</dbReference>
<dbReference type="PROSITE" id="PS50110">
    <property type="entry name" value="RESPONSE_REGULATORY"/>
    <property type="match status" value="2"/>
</dbReference>
<dbReference type="EMBL" id="JAUOZS010000001">
    <property type="protein sequence ID" value="MDT8899730.1"/>
    <property type="molecule type" value="Genomic_DNA"/>
</dbReference>
<dbReference type="InterPro" id="IPR001789">
    <property type="entry name" value="Sig_transdc_resp-reg_receiver"/>
</dbReference>
<evidence type="ECO:0000313" key="3">
    <source>
        <dbReference type="EMBL" id="MDT8899730.1"/>
    </source>
</evidence>